<proteinExistence type="predicted"/>
<accession>W2HLQ6</accession>
<organism evidence="1">
    <name type="scientific">Phytophthora nicotianae</name>
    <name type="common">Potato buckeye rot agent</name>
    <name type="synonym">Phytophthora parasitica</name>
    <dbReference type="NCBI Taxonomy" id="4792"/>
    <lineage>
        <taxon>Eukaryota</taxon>
        <taxon>Sar</taxon>
        <taxon>Stramenopiles</taxon>
        <taxon>Oomycota</taxon>
        <taxon>Peronosporomycetes</taxon>
        <taxon>Peronosporales</taxon>
        <taxon>Peronosporaceae</taxon>
        <taxon>Phytophthora</taxon>
    </lineage>
</organism>
<sequence length="43" mass="5045">VLLINSPLSVHVSYGRTMHVLGHTTKSFDQYHERRSFQPLRHV</sequence>
<reference evidence="1" key="1">
    <citation type="submission" date="2013-11" db="EMBL/GenBank/DDBJ databases">
        <title>The Genome Sequence of Phytophthora parasitica CJ02B3.</title>
        <authorList>
            <consortium name="The Broad Institute Genomics Platform"/>
            <person name="Russ C."/>
            <person name="Tyler B."/>
            <person name="Panabieres F."/>
            <person name="Shan W."/>
            <person name="Tripathy S."/>
            <person name="Grunwald N."/>
            <person name="Machado M."/>
            <person name="Johnson C.S."/>
            <person name="Arredondo F."/>
            <person name="Hong C."/>
            <person name="Coffey M."/>
            <person name="Young S.K."/>
            <person name="Zeng Q."/>
            <person name="Gargeya S."/>
            <person name="Fitzgerald M."/>
            <person name="Abouelleil A."/>
            <person name="Alvarado L."/>
            <person name="Chapman S.B."/>
            <person name="Gainer-Dewar J."/>
            <person name="Goldberg J."/>
            <person name="Griggs A."/>
            <person name="Gujja S."/>
            <person name="Hansen M."/>
            <person name="Howarth C."/>
            <person name="Imamovic A."/>
            <person name="Ireland A."/>
            <person name="Larimer J."/>
            <person name="McCowan C."/>
            <person name="Murphy C."/>
            <person name="Pearson M."/>
            <person name="Poon T.W."/>
            <person name="Priest M."/>
            <person name="Roberts A."/>
            <person name="Saif S."/>
            <person name="Shea T."/>
            <person name="Sykes S."/>
            <person name="Wortman J."/>
            <person name="Nusbaum C."/>
            <person name="Birren B."/>
        </authorList>
    </citation>
    <scope>NUCLEOTIDE SEQUENCE [LARGE SCALE GENOMIC DNA]</scope>
    <source>
        <strain evidence="1">CJ02B3</strain>
    </source>
</reference>
<dbReference type="EMBL" id="KI684079">
    <property type="protein sequence ID" value="ETK96222.1"/>
    <property type="molecule type" value="Genomic_DNA"/>
</dbReference>
<dbReference type="AlphaFoldDB" id="W2HLQ6"/>
<evidence type="ECO:0000313" key="1">
    <source>
        <dbReference type="EMBL" id="ETK96222.1"/>
    </source>
</evidence>
<gene>
    <name evidence="1" type="ORF">L915_00954</name>
</gene>
<name>W2HLQ6_PHYNI</name>
<feature type="non-terminal residue" evidence="1">
    <location>
        <position position="1"/>
    </location>
</feature>
<protein>
    <submittedName>
        <fullName evidence="1">Uncharacterized protein</fullName>
    </submittedName>
</protein>
<dbReference type="Proteomes" id="UP000053236">
    <property type="component" value="Unassembled WGS sequence"/>
</dbReference>